<dbReference type="GO" id="GO:0016740">
    <property type="term" value="F:transferase activity"/>
    <property type="evidence" value="ECO:0007669"/>
    <property type="project" value="UniProtKB-UniRule"/>
</dbReference>
<keyword evidence="4 10" id="KW-0808">Transferase</keyword>
<dbReference type="EMBL" id="CP000473">
    <property type="protein sequence ID" value="ABJ86154.1"/>
    <property type="molecule type" value="Genomic_DNA"/>
</dbReference>
<dbReference type="InterPro" id="IPR003374">
    <property type="entry name" value="ApbE-like_sf"/>
</dbReference>
<dbReference type="InterPro" id="IPR024932">
    <property type="entry name" value="ApbE"/>
</dbReference>
<evidence type="ECO:0000256" key="3">
    <source>
        <dbReference type="ARBA" id="ARBA00022630"/>
    </source>
</evidence>
<dbReference type="GO" id="GO:0046872">
    <property type="term" value="F:metal ion binding"/>
    <property type="evidence" value="ECO:0007669"/>
    <property type="project" value="UniProtKB-UniRule"/>
</dbReference>
<dbReference type="Gene3D" id="3.10.520.10">
    <property type="entry name" value="ApbE-like domains"/>
    <property type="match status" value="1"/>
</dbReference>
<dbReference type="InParanoid" id="Q01W11"/>
<organism evidence="12">
    <name type="scientific">Solibacter usitatus (strain Ellin6076)</name>
    <dbReference type="NCBI Taxonomy" id="234267"/>
    <lineage>
        <taxon>Bacteria</taxon>
        <taxon>Pseudomonadati</taxon>
        <taxon>Acidobacteriota</taxon>
        <taxon>Terriglobia</taxon>
        <taxon>Bryobacterales</taxon>
        <taxon>Solibacteraceae</taxon>
        <taxon>Candidatus Solibacter</taxon>
    </lineage>
</organism>
<evidence type="ECO:0000256" key="10">
    <source>
        <dbReference type="PIRNR" id="PIRNR006268"/>
    </source>
</evidence>
<evidence type="ECO:0000256" key="11">
    <source>
        <dbReference type="PIRSR" id="PIRSR006268-2"/>
    </source>
</evidence>
<keyword evidence="12" id="KW-0449">Lipoprotein</keyword>
<dbReference type="AlphaFoldDB" id="Q01W11"/>
<reference evidence="12" key="1">
    <citation type="submission" date="2006-10" db="EMBL/GenBank/DDBJ databases">
        <title>Complete sequence of Solibacter usitatus Ellin6076.</title>
        <authorList>
            <consortium name="US DOE Joint Genome Institute"/>
            <person name="Copeland A."/>
            <person name="Lucas S."/>
            <person name="Lapidus A."/>
            <person name="Barry K."/>
            <person name="Detter J.C."/>
            <person name="Glavina del Rio T."/>
            <person name="Hammon N."/>
            <person name="Israni S."/>
            <person name="Dalin E."/>
            <person name="Tice H."/>
            <person name="Pitluck S."/>
            <person name="Thompson L.S."/>
            <person name="Brettin T."/>
            <person name="Bruce D."/>
            <person name="Han C."/>
            <person name="Tapia R."/>
            <person name="Gilna P."/>
            <person name="Schmutz J."/>
            <person name="Larimer F."/>
            <person name="Land M."/>
            <person name="Hauser L."/>
            <person name="Kyrpides N."/>
            <person name="Mikhailova N."/>
            <person name="Janssen P.H."/>
            <person name="Kuske C.R."/>
            <person name="Richardson P."/>
        </authorList>
    </citation>
    <scope>NUCLEOTIDE SEQUENCE</scope>
    <source>
        <strain evidence="12">Ellin6076</strain>
    </source>
</reference>
<dbReference type="FunCoup" id="Q01W11">
    <property type="interactions" value="98"/>
</dbReference>
<protein>
    <recommendedName>
        <fullName evidence="2 10">FAD:protein FMN transferase</fullName>
        <ecNumber evidence="1 10">2.7.1.180</ecNumber>
    </recommendedName>
    <alternativeName>
        <fullName evidence="8 10">Flavin transferase</fullName>
    </alternativeName>
</protein>
<evidence type="ECO:0000256" key="5">
    <source>
        <dbReference type="ARBA" id="ARBA00022723"/>
    </source>
</evidence>
<dbReference type="PANTHER" id="PTHR30040:SF2">
    <property type="entry name" value="FAD:PROTEIN FMN TRANSFERASE"/>
    <property type="match status" value="1"/>
</dbReference>
<comment type="cofactor">
    <cofactor evidence="11">
        <name>Mg(2+)</name>
        <dbReference type="ChEBI" id="CHEBI:18420"/>
    </cofactor>
    <cofactor evidence="11">
        <name>Mn(2+)</name>
        <dbReference type="ChEBI" id="CHEBI:29035"/>
    </cofactor>
    <text evidence="11">Magnesium. Can also use manganese.</text>
</comment>
<dbReference type="STRING" id="234267.Acid_5201"/>
<comment type="similarity">
    <text evidence="10">Belongs to the ApbE family.</text>
</comment>
<dbReference type="PIRSF" id="PIRSF006268">
    <property type="entry name" value="ApbE"/>
    <property type="match status" value="1"/>
</dbReference>
<evidence type="ECO:0000256" key="8">
    <source>
        <dbReference type="ARBA" id="ARBA00031306"/>
    </source>
</evidence>
<comment type="catalytic activity">
    <reaction evidence="9 10">
        <text>L-threonyl-[protein] + FAD = FMN-L-threonyl-[protein] + AMP + H(+)</text>
        <dbReference type="Rhea" id="RHEA:36847"/>
        <dbReference type="Rhea" id="RHEA-COMP:11060"/>
        <dbReference type="Rhea" id="RHEA-COMP:11061"/>
        <dbReference type="ChEBI" id="CHEBI:15378"/>
        <dbReference type="ChEBI" id="CHEBI:30013"/>
        <dbReference type="ChEBI" id="CHEBI:57692"/>
        <dbReference type="ChEBI" id="CHEBI:74257"/>
        <dbReference type="ChEBI" id="CHEBI:456215"/>
        <dbReference type="EC" id="2.7.1.180"/>
    </reaction>
</comment>
<dbReference type="PANTHER" id="PTHR30040">
    <property type="entry name" value="THIAMINE BIOSYNTHESIS LIPOPROTEIN APBE"/>
    <property type="match status" value="1"/>
</dbReference>
<dbReference type="HOGENOM" id="CLU_044403_2_1_0"/>
<dbReference type="KEGG" id="sus:Acid_5201"/>
<accession>Q01W11</accession>
<proteinExistence type="inferred from homology"/>
<feature type="binding site" evidence="11">
    <location>
        <position position="164"/>
    </location>
    <ligand>
        <name>Mg(2+)</name>
        <dbReference type="ChEBI" id="CHEBI:18420"/>
    </ligand>
</feature>
<name>Q01W11_SOLUE</name>
<dbReference type="eggNOG" id="COG1477">
    <property type="taxonomic scope" value="Bacteria"/>
</dbReference>
<keyword evidence="7 10" id="KW-0460">Magnesium</keyword>
<keyword evidence="3 10" id="KW-0285">Flavoprotein</keyword>
<dbReference type="Pfam" id="PF02424">
    <property type="entry name" value="ApbE"/>
    <property type="match status" value="1"/>
</dbReference>
<evidence type="ECO:0000256" key="2">
    <source>
        <dbReference type="ARBA" id="ARBA00016337"/>
    </source>
</evidence>
<evidence type="ECO:0000256" key="6">
    <source>
        <dbReference type="ARBA" id="ARBA00022827"/>
    </source>
</evidence>
<keyword evidence="6 10" id="KW-0274">FAD</keyword>
<dbReference type="EC" id="2.7.1.180" evidence="1 10"/>
<dbReference type="SUPFAM" id="SSF143631">
    <property type="entry name" value="ApbE-like"/>
    <property type="match status" value="1"/>
</dbReference>
<sequence length="317" mass="35163">MFLLAASAAFGQQELLRLEKSADAMGSTYSIALYGYDRVKMEAAADAAFDEVRRLDDLLSNYKPASEWSEVNRYAAERPVKVSPELFRLLSACLEYSRESEGAFDISVGPLMKVWGFYKGSGHLPHKPEIAAALAKVGYQHVHLDAAAQTVRFDRPGVELDPGGIGKGYAVDRMVDVLRRNGVVTALVAGSGSSIYGMGAPPDEPKGWPVKIKDPWDNRKTLSEVFLKDSSMSTSGSYEKFFRAEGKIYAHIMDPRTGYPAQGSSSVSVIAPRTIDSEAWAKPYFVNGRQWAVKHRPKDFRVFFCEDRMDKPCAWLQ</sequence>
<keyword evidence="5 10" id="KW-0479">Metal-binding</keyword>
<evidence type="ECO:0000256" key="1">
    <source>
        <dbReference type="ARBA" id="ARBA00011955"/>
    </source>
</evidence>
<evidence type="ECO:0000256" key="4">
    <source>
        <dbReference type="ARBA" id="ARBA00022679"/>
    </source>
</evidence>
<evidence type="ECO:0000256" key="7">
    <source>
        <dbReference type="ARBA" id="ARBA00022842"/>
    </source>
</evidence>
<evidence type="ECO:0000313" key="12">
    <source>
        <dbReference type="EMBL" id="ABJ86154.1"/>
    </source>
</evidence>
<gene>
    <name evidence="12" type="ordered locus">Acid_5201</name>
</gene>
<evidence type="ECO:0000256" key="9">
    <source>
        <dbReference type="ARBA" id="ARBA00048540"/>
    </source>
</evidence>